<organism evidence="1 2">
    <name type="scientific">Cyphomyrmex costatus</name>
    <dbReference type="NCBI Taxonomy" id="456900"/>
    <lineage>
        <taxon>Eukaryota</taxon>
        <taxon>Metazoa</taxon>
        <taxon>Ecdysozoa</taxon>
        <taxon>Arthropoda</taxon>
        <taxon>Hexapoda</taxon>
        <taxon>Insecta</taxon>
        <taxon>Pterygota</taxon>
        <taxon>Neoptera</taxon>
        <taxon>Endopterygota</taxon>
        <taxon>Hymenoptera</taxon>
        <taxon>Apocrita</taxon>
        <taxon>Aculeata</taxon>
        <taxon>Formicoidea</taxon>
        <taxon>Formicidae</taxon>
        <taxon>Myrmicinae</taxon>
        <taxon>Cyphomyrmex</taxon>
    </lineage>
</organism>
<dbReference type="Proteomes" id="UP000078542">
    <property type="component" value="Unassembled WGS sequence"/>
</dbReference>
<keyword evidence="2" id="KW-1185">Reference proteome</keyword>
<reference evidence="1 2" key="1">
    <citation type="submission" date="2016-03" db="EMBL/GenBank/DDBJ databases">
        <title>Cyphomyrmex costatus WGS genome.</title>
        <authorList>
            <person name="Nygaard S."/>
            <person name="Hu H."/>
            <person name="Boomsma J."/>
            <person name="Zhang G."/>
        </authorList>
    </citation>
    <scope>NUCLEOTIDE SEQUENCE [LARGE SCALE GENOMIC DNA]</scope>
    <source>
        <strain evidence="1">MS0001</strain>
        <tissue evidence="1">Whole body</tissue>
    </source>
</reference>
<evidence type="ECO:0008006" key="3">
    <source>
        <dbReference type="Google" id="ProtNLM"/>
    </source>
</evidence>
<feature type="non-terminal residue" evidence="1">
    <location>
        <position position="1"/>
    </location>
</feature>
<name>A0A195CRP7_9HYME</name>
<gene>
    <name evidence="1" type="ORF">ALC62_05805</name>
</gene>
<sequence>RWIGRRGAIEWLPRSPDLNPFDFFLWGHLKSVVYKTSPENVNDLRQKIIQECRVIPANTFQNVYSEFQNRLYYCLANNEEHFEHLL</sequence>
<dbReference type="GO" id="GO:0003676">
    <property type="term" value="F:nucleic acid binding"/>
    <property type="evidence" value="ECO:0007669"/>
    <property type="project" value="InterPro"/>
</dbReference>
<dbReference type="PANTHER" id="PTHR47326">
    <property type="entry name" value="TRANSPOSABLE ELEMENT TC3 TRANSPOSASE-LIKE PROTEIN"/>
    <property type="match status" value="1"/>
</dbReference>
<dbReference type="Gene3D" id="3.30.420.10">
    <property type="entry name" value="Ribonuclease H-like superfamily/Ribonuclease H"/>
    <property type="match status" value="1"/>
</dbReference>
<dbReference type="STRING" id="456900.A0A195CRP7"/>
<dbReference type="EMBL" id="KQ977349">
    <property type="protein sequence ID" value="KYN03413.1"/>
    <property type="molecule type" value="Genomic_DNA"/>
</dbReference>
<evidence type="ECO:0000313" key="2">
    <source>
        <dbReference type="Proteomes" id="UP000078542"/>
    </source>
</evidence>
<dbReference type="PANTHER" id="PTHR47326:SF1">
    <property type="entry name" value="HTH PSQ-TYPE DOMAIN-CONTAINING PROTEIN"/>
    <property type="match status" value="1"/>
</dbReference>
<accession>A0A195CRP7</accession>
<dbReference type="AlphaFoldDB" id="A0A195CRP7"/>
<dbReference type="InterPro" id="IPR036397">
    <property type="entry name" value="RNaseH_sf"/>
</dbReference>
<protein>
    <recommendedName>
        <fullName evidence="3">Transposable element Tc3 transposase</fullName>
    </recommendedName>
</protein>
<evidence type="ECO:0000313" key="1">
    <source>
        <dbReference type="EMBL" id="KYN03413.1"/>
    </source>
</evidence>
<proteinExistence type="predicted"/>